<proteinExistence type="predicted"/>
<reference evidence="1 2" key="1">
    <citation type="submission" date="2016-10" db="EMBL/GenBank/DDBJ databases">
        <authorList>
            <person name="de Groot N.N."/>
        </authorList>
    </citation>
    <scope>NUCLEOTIDE SEQUENCE [LARGE SCALE GENOMIC DNA]</scope>
    <source>
        <strain evidence="1 2">Nl14</strain>
    </source>
</reference>
<dbReference type="AlphaFoldDB" id="A0A1I7I6B1"/>
<dbReference type="OrthoDB" id="8755366at2"/>
<dbReference type="Proteomes" id="UP000182649">
    <property type="component" value="Unassembled WGS sequence"/>
</dbReference>
<protein>
    <recommendedName>
        <fullName evidence="3">Antitoxin Xre/MbcA/ParS-like toxin-binding domain-containing protein</fullName>
    </recommendedName>
</protein>
<evidence type="ECO:0000313" key="2">
    <source>
        <dbReference type="Proteomes" id="UP000182649"/>
    </source>
</evidence>
<organism evidence="1 2">
    <name type="scientific">Nitrosospira multiformis</name>
    <dbReference type="NCBI Taxonomy" id="1231"/>
    <lineage>
        <taxon>Bacteria</taxon>
        <taxon>Pseudomonadati</taxon>
        <taxon>Pseudomonadota</taxon>
        <taxon>Betaproteobacteria</taxon>
        <taxon>Nitrosomonadales</taxon>
        <taxon>Nitrosomonadaceae</taxon>
        <taxon>Nitrosospira</taxon>
    </lineage>
</organism>
<gene>
    <name evidence="1" type="ORF">SAMN05216417_1155</name>
</gene>
<dbReference type="EMBL" id="FPBZ01000015">
    <property type="protein sequence ID" value="SFU68475.1"/>
    <property type="molecule type" value="Genomic_DNA"/>
</dbReference>
<name>A0A1I7I6B1_9PROT</name>
<dbReference type="RefSeq" id="WP_074975434.1">
    <property type="nucleotide sequence ID" value="NZ_FPBZ01000015.1"/>
</dbReference>
<sequence length="123" mass="13724">MPTIAFETFVETLRHDDTLSLSPLRVADALSLPLQDLAATAGVHRNTVRSHPESPKLQHYLREMLRVMSAASASQSDFNRVLFWFKNVPIPSFNHKTALQLIAEGRTDDVVAYLESIQSGYVG</sequence>
<evidence type="ECO:0000313" key="1">
    <source>
        <dbReference type="EMBL" id="SFU68475.1"/>
    </source>
</evidence>
<accession>A0A1I7I6B1</accession>
<evidence type="ECO:0008006" key="3">
    <source>
        <dbReference type="Google" id="ProtNLM"/>
    </source>
</evidence>